<proteinExistence type="predicted"/>
<dbReference type="SUPFAM" id="SSF55729">
    <property type="entry name" value="Acyl-CoA N-acyltransferases (Nat)"/>
    <property type="match status" value="1"/>
</dbReference>
<dbReference type="CDD" id="cd04301">
    <property type="entry name" value="NAT_SF"/>
    <property type="match status" value="1"/>
</dbReference>
<dbReference type="AlphaFoldDB" id="A0A926DUI6"/>
<evidence type="ECO:0000259" key="1">
    <source>
        <dbReference type="PROSITE" id="PS51186"/>
    </source>
</evidence>
<sequence length="181" mass="20152">MRLDIHTAKREEAAAISRIYAASWRQAYRGMVPQHYLDELPDSHWTEALGRWIDDPEVSVAAAYLDGTPVGGVVYRVSQRRELPGCLVSAAAQVLDGWGEVVSLYVRPDAWRRGCGGAMLRHAAAELSAASCEGGFLWVLRENLPARRFYESNGWSDDGATCTVELAGVPLTDLRYRQNWK</sequence>
<dbReference type="GO" id="GO:0016747">
    <property type="term" value="F:acyltransferase activity, transferring groups other than amino-acyl groups"/>
    <property type="evidence" value="ECO:0007669"/>
    <property type="project" value="InterPro"/>
</dbReference>
<protein>
    <submittedName>
        <fullName evidence="2">GNAT family N-acetyltransferase</fullName>
    </submittedName>
</protein>
<dbReference type="Gene3D" id="3.40.630.30">
    <property type="match status" value="1"/>
</dbReference>
<dbReference type="RefSeq" id="WP_249281725.1">
    <property type="nucleotide sequence ID" value="NZ_JACRST010000001.1"/>
</dbReference>
<evidence type="ECO:0000313" key="2">
    <source>
        <dbReference type="EMBL" id="MBC8545573.1"/>
    </source>
</evidence>
<keyword evidence="3" id="KW-1185">Reference proteome</keyword>
<organism evidence="2 3">
    <name type="scientific">Ligaoa zhengdingensis</name>
    <dbReference type="NCBI Taxonomy" id="2763658"/>
    <lineage>
        <taxon>Bacteria</taxon>
        <taxon>Bacillati</taxon>
        <taxon>Bacillota</taxon>
        <taxon>Clostridia</taxon>
        <taxon>Eubacteriales</taxon>
        <taxon>Oscillospiraceae</taxon>
        <taxon>Ligaoa</taxon>
    </lineage>
</organism>
<evidence type="ECO:0000313" key="3">
    <source>
        <dbReference type="Proteomes" id="UP000653127"/>
    </source>
</evidence>
<dbReference type="Pfam" id="PF00583">
    <property type="entry name" value="Acetyltransf_1"/>
    <property type="match status" value="1"/>
</dbReference>
<feature type="domain" description="N-acetyltransferase" evidence="1">
    <location>
        <begin position="3"/>
        <end position="181"/>
    </location>
</feature>
<dbReference type="Proteomes" id="UP000653127">
    <property type="component" value="Unassembled WGS sequence"/>
</dbReference>
<reference evidence="2" key="1">
    <citation type="submission" date="2020-08" db="EMBL/GenBank/DDBJ databases">
        <title>Genome public.</title>
        <authorList>
            <person name="Liu C."/>
            <person name="Sun Q."/>
        </authorList>
    </citation>
    <scope>NUCLEOTIDE SEQUENCE</scope>
    <source>
        <strain evidence="2">NSJ-31</strain>
    </source>
</reference>
<accession>A0A926DUI6</accession>
<dbReference type="InterPro" id="IPR000182">
    <property type="entry name" value="GNAT_dom"/>
</dbReference>
<dbReference type="EMBL" id="JACRST010000001">
    <property type="protein sequence ID" value="MBC8545573.1"/>
    <property type="molecule type" value="Genomic_DNA"/>
</dbReference>
<dbReference type="InterPro" id="IPR016181">
    <property type="entry name" value="Acyl_CoA_acyltransferase"/>
</dbReference>
<comment type="caution">
    <text evidence="2">The sequence shown here is derived from an EMBL/GenBank/DDBJ whole genome shotgun (WGS) entry which is preliminary data.</text>
</comment>
<dbReference type="PROSITE" id="PS51186">
    <property type="entry name" value="GNAT"/>
    <property type="match status" value="1"/>
</dbReference>
<name>A0A926DUI6_9FIRM</name>
<gene>
    <name evidence="2" type="ORF">H8711_01295</name>
</gene>